<gene>
    <name evidence="1" type="ORF">C1645_824488</name>
</gene>
<evidence type="ECO:0000313" key="1">
    <source>
        <dbReference type="EMBL" id="RIA89667.1"/>
    </source>
</evidence>
<dbReference type="EMBL" id="QKYT01000210">
    <property type="protein sequence ID" value="RIA89667.1"/>
    <property type="molecule type" value="Genomic_DNA"/>
</dbReference>
<dbReference type="Proteomes" id="UP000265703">
    <property type="component" value="Unassembled WGS sequence"/>
</dbReference>
<keyword evidence="2" id="KW-1185">Reference proteome</keyword>
<reference evidence="1 2" key="1">
    <citation type="submission" date="2018-06" db="EMBL/GenBank/DDBJ databases">
        <title>Comparative genomics reveals the genomic features of Rhizophagus irregularis, R. cerebriforme, R. diaphanum and Gigaspora rosea, and their symbiotic lifestyle signature.</title>
        <authorList>
            <person name="Morin E."/>
            <person name="San Clemente H."/>
            <person name="Chen E.C.H."/>
            <person name="De La Providencia I."/>
            <person name="Hainaut M."/>
            <person name="Kuo A."/>
            <person name="Kohler A."/>
            <person name="Murat C."/>
            <person name="Tang N."/>
            <person name="Roy S."/>
            <person name="Loubradou J."/>
            <person name="Henrissat B."/>
            <person name="Grigoriev I.V."/>
            <person name="Corradi N."/>
            <person name="Roux C."/>
            <person name="Martin F.M."/>
        </authorList>
    </citation>
    <scope>NUCLEOTIDE SEQUENCE [LARGE SCALE GENOMIC DNA]</scope>
    <source>
        <strain evidence="1 2">DAOM 227022</strain>
    </source>
</reference>
<comment type="caution">
    <text evidence="1">The sequence shown here is derived from an EMBL/GenBank/DDBJ whole genome shotgun (WGS) entry which is preliminary data.</text>
</comment>
<dbReference type="AlphaFoldDB" id="A0A397T0T6"/>
<evidence type="ECO:0000313" key="2">
    <source>
        <dbReference type="Proteomes" id="UP000265703"/>
    </source>
</evidence>
<accession>A0A397T0T6</accession>
<protein>
    <submittedName>
        <fullName evidence="1">Uncharacterized protein</fullName>
    </submittedName>
</protein>
<name>A0A397T0T6_9GLOM</name>
<sequence length="110" mass="12811">MEYATSRNEMFTACYIKEWCKNCSFILDFKQIFANIINDYSFNNFNITHRPMSNCKLCGDLIYHNIPFKDTISILCSDCYPISSGWIDQSLFQFSIYHGGIFQVDVKSAN</sequence>
<organism evidence="1 2">
    <name type="scientific">Glomus cerebriforme</name>
    <dbReference type="NCBI Taxonomy" id="658196"/>
    <lineage>
        <taxon>Eukaryota</taxon>
        <taxon>Fungi</taxon>
        <taxon>Fungi incertae sedis</taxon>
        <taxon>Mucoromycota</taxon>
        <taxon>Glomeromycotina</taxon>
        <taxon>Glomeromycetes</taxon>
        <taxon>Glomerales</taxon>
        <taxon>Glomeraceae</taxon>
        <taxon>Glomus</taxon>
    </lineage>
</organism>
<proteinExistence type="predicted"/>